<feature type="repeat" description="TPR" evidence="1">
    <location>
        <begin position="240"/>
        <end position="273"/>
    </location>
</feature>
<evidence type="ECO:0000313" key="2">
    <source>
        <dbReference type="EMBL" id="MCF4100132.1"/>
    </source>
</evidence>
<evidence type="ECO:0000313" key="3">
    <source>
        <dbReference type="Proteomes" id="UP001179363"/>
    </source>
</evidence>
<accession>A0ABS9ED11</accession>
<comment type="caution">
    <text evidence="2">The sequence shown here is derived from an EMBL/GenBank/DDBJ whole genome shotgun (WGS) entry which is preliminary data.</text>
</comment>
<keyword evidence="1" id="KW-0802">TPR repeat</keyword>
<reference evidence="2" key="1">
    <citation type="submission" date="2022-01" db="EMBL/GenBank/DDBJ databases">
        <title>Gillisia lutea sp. nov., isolated from marine plastic residues from the Malvarosa beach (Valencia, Spain).</title>
        <authorList>
            <person name="Vidal-Verdu A."/>
            <person name="Molina-Menor E."/>
            <person name="Satari L."/>
            <person name="Pascual J."/>
            <person name="Pereto J."/>
            <person name="Porcar M."/>
        </authorList>
    </citation>
    <scope>NUCLEOTIDE SEQUENCE</scope>
    <source>
        <strain evidence="2">M10.2A</strain>
    </source>
</reference>
<proteinExistence type="predicted"/>
<gene>
    <name evidence="2" type="ORF">L1I30_00495</name>
</gene>
<evidence type="ECO:0000256" key="1">
    <source>
        <dbReference type="PROSITE-ProRule" id="PRU00339"/>
    </source>
</evidence>
<organism evidence="2 3">
    <name type="scientific">Gillisia lutea</name>
    <dbReference type="NCBI Taxonomy" id="2909668"/>
    <lineage>
        <taxon>Bacteria</taxon>
        <taxon>Pseudomonadati</taxon>
        <taxon>Bacteroidota</taxon>
        <taxon>Flavobacteriia</taxon>
        <taxon>Flavobacteriales</taxon>
        <taxon>Flavobacteriaceae</taxon>
        <taxon>Gillisia</taxon>
    </lineage>
</organism>
<name>A0ABS9ED11_9FLAO</name>
<dbReference type="PROSITE" id="PS50005">
    <property type="entry name" value="TPR"/>
    <property type="match status" value="1"/>
</dbReference>
<dbReference type="EMBL" id="JAKGTH010000006">
    <property type="protein sequence ID" value="MCF4100132.1"/>
    <property type="molecule type" value="Genomic_DNA"/>
</dbReference>
<evidence type="ECO:0008006" key="4">
    <source>
        <dbReference type="Google" id="ProtNLM"/>
    </source>
</evidence>
<dbReference type="Proteomes" id="UP001179363">
    <property type="component" value="Unassembled WGS sequence"/>
</dbReference>
<keyword evidence="3" id="KW-1185">Reference proteome</keyword>
<sequence length="295" mass="34079">MTSQELIQLFESSNPIGYKETQQLENILQKHPYFQAARAMFLKGLHNESSSRYNSELKKTAAYTQDRSVLFDFITSADFNQDKVALQIKKQEELLRNITVFEPEEVFGRRSIAIDDAIKMKKTESDQVMDPDLFERPISNKPEEKEEIQAERRLEEPEFKEIGTPLEFDASEAHSFSQWLKLTKAKPIERTPEEDLNPNPEKVRKFELIDDFISKSPKIKPGKSSGTVNIAKDRTTPPEALMTETLARVYLEQNNYKKAIQAYKILILKNPEKSGFFADQIRAIKKLQENNTGQE</sequence>
<dbReference type="InterPro" id="IPR019734">
    <property type="entry name" value="TPR_rpt"/>
</dbReference>
<dbReference type="RefSeq" id="WP_236132287.1">
    <property type="nucleotide sequence ID" value="NZ_JAKGTH010000006.1"/>
</dbReference>
<protein>
    <recommendedName>
        <fullName evidence="4">Tetratricopeptide repeat protein</fullName>
    </recommendedName>
</protein>